<name>A0A7X2NPI6_9CLOT</name>
<dbReference type="Pfam" id="PF00355">
    <property type="entry name" value="Rieske"/>
    <property type="match status" value="1"/>
</dbReference>
<dbReference type="InterPro" id="IPR036188">
    <property type="entry name" value="FAD/NAD-bd_sf"/>
</dbReference>
<reference evidence="7 8" key="1">
    <citation type="submission" date="2019-08" db="EMBL/GenBank/DDBJ databases">
        <title>In-depth cultivation of the pig gut microbiome towards novel bacterial diversity and tailored functional studies.</title>
        <authorList>
            <person name="Wylensek D."/>
            <person name="Hitch T.C.A."/>
            <person name="Clavel T."/>
        </authorList>
    </citation>
    <scope>NUCLEOTIDE SEQUENCE [LARGE SCALE GENOMIC DNA]</scope>
    <source>
        <strain evidence="7 8">WCA-389-WT-23D1</strain>
    </source>
</reference>
<comment type="caution">
    <text evidence="7">The sequence shown here is derived from an EMBL/GenBank/DDBJ whole genome shotgun (WGS) entry which is preliminary data.</text>
</comment>
<keyword evidence="8" id="KW-1185">Reference proteome</keyword>
<dbReference type="GO" id="GO:0046872">
    <property type="term" value="F:metal ion binding"/>
    <property type="evidence" value="ECO:0007669"/>
    <property type="project" value="UniProtKB-KW"/>
</dbReference>
<dbReference type="InterPro" id="IPR005805">
    <property type="entry name" value="Rieske_Fe-S_prot_C"/>
</dbReference>
<dbReference type="GO" id="GO:0051537">
    <property type="term" value="F:2 iron, 2 sulfur cluster binding"/>
    <property type="evidence" value="ECO:0007669"/>
    <property type="project" value="UniProtKB-KW"/>
</dbReference>
<keyword evidence="4" id="KW-0411">Iron-sulfur</keyword>
<dbReference type="RefSeq" id="WP_154473568.1">
    <property type="nucleotide sequence ID" value="NZ_DBEWUL010000213.1"/>
</dbReference>
<dbReference type="InterPro" id="IPR036922">
    <property type="entry name" value="Rieske_2Fe-2S_sf"/>
</dbReference>
<dbReference type="InterPro" id="IPR017941">
    <property type="entry name" value="Rieske_2Fe-2S"/>
</dbReference>
<dbReference type="AlphaFoldDB" id="A0A7X2NPI6"/>
<dbReference type="PANTHER" id="PTHR13847:SF274">
    <property type="entry name" value="RIESKE 2FE-2S IRON-SULFUR PROTEIN YHFW-RELATED"/>
    <property type="match status" value="1"/>
</dbReference>
<dbReference type="SUPFAM" id="SSF51905">
    <property type="entry name" value="FAD/NAD(P)-binding domain"/>
    <property type="match status" value="1"/>
</dbReference>
<dbReference type="PROSITE" id="PS51296">
    <property type="entry name" value="RIESKE"/>
    <property type="match status" value="1"/>
</dbReference>
<keyword evidence="3" id="KW-0408">Iron</keyword>
<gene>
    <name evidence="7" type="ORF">FYJ39_16690</name>
</gene>
<evidence type="ECO:0000256" key="3">
    <source>
        <dbReference type="ARBA" id="ARBA00023004"/>
    </source>
</evidence>
<keyword evidence="1" id="KW-0001">2Fe-2S</keyword>
<dbReference type="PRINTS" id="PR00162">
    <property type="entry name" value="RIESKE"/>
</dbReference>
<dbReference type="GO" id="GO:0016705">
    <property type="term" value="F:oxidoreductase activity, acting on paired donors, with incorporation or reduction of molecular oxygen"/>
    <property type="evidence" value="ECO:0007669"/>
    <property type="project" value="UniProtKB-ARBA"/>
</dbReference>
<evidence type="ECO:0000313" key="8">
    <source>
        <dbReference type="Proteomes" id="UP000429958"/>
    </source>
</evidence>
<dbReference type="EMBL" id="VUMD01000018">
    <property type="protein sequence ID" value="MSS38128.1"/>
    <property type="molecule type" value="Genomic_DNA"/>
</dbReference>
<keyword evidence="5" id="KW-1015">Disulfide bond</keyword>
<evidence type="ECO:0000256" key="5">
    <source>
        <dbReference type="ARBA" id="ARBA00023157"/>
    </source>
</evidence>
<dbReference type="InterPro" id="IPR006076">
    <property type="entry name" value="FAD-dep_OxRdtase"/>
</dbReference>
<evidence type="ECO:0000313" key="7">
    <source>
        <dbReference type="EMBL" id="MSS38128.1"/>
    </source>
</evidence>
<evidence type="ECO:0000256" key="2">
    <source>
        <dbReference type="ARBA" id="ARBA00022723"/>
    </source>
</evidence>
<dbReference type="GO" id="GO:0004497">
    <property type="term" value="F:monooxygenase activity"/>
    <property type="evidence" value="ECO:0007669"/>
    <property type="project" value="UniProtKB-ARBA"/>
</dbReference>
<proteinExistence type="predicted"/>
<evidence type="ECO:0000259" key="6">
    <source>
        <dbReference type="PROSITE" id="PS51296"/>
    </source>
</evidence>
<dbReference type="GO" id="GO:0005737">
    <property type="term" value="C:cytoplasm"/>
    <property type="evidence" value="ECO:0007669"/>
    <property type="project" value="TreeGrafter"/>
</dbReference>
<dbReference type="PANTHER" id="PTHR13847">
    <property type="entry name" value="SARCOSINE DEHYDROGENASE-RELATED"/>
    <property type="match status" value="1"/>
</dbReference>
<dbReference type="Pfam" id="PF01266">
    <property type="entry name" value="DAO"/>
    <property type="match status" value="1"/>
</dbReference>
<keyword evidence="2" id="KW-0479">Metal-binding</keyword>
<dbReference type="Gene3D" id="3.50.50.60">
    <property type="entry name" value="FAD/NAD(P)-binding domain"/>
    <property type="match status" value="1"/>
</dbReference>
<protein>
    <submittedName>
        <fullName evidence="7">FAD-dependent oxidoreductase</fullName>
    </submittedName>
</protein>
<dbReference type="Proteomes" id="UP000429958">
    <property type="component" value="Unassembled WGS sequence"/>
</dbReference>
<sequence>MKAICSKESASIWSKTVQLPHTEPLPGAITVEAAVIGGGMAGILTAYLLKKQGIHVVVLEADRTAGGQTKNTTAKITSQHGIFYKSLLQKAGRKRARLYACANEAAINEYEKLIKEENIECHFKRLPSYLYSTDETRRTELMQEAQTAASLGIPAYFTERTGLPFQTAGAVCFERQAQFHPLEFLKPLTEKISIYEKTRVLKVKKHVIITDRGNVTAKHIIFASHYPFINIPGLFFARLHQDRSYCLGLSGTKRLDGMYYSIDKEGLSLRWSEDTLLLGGGSHRTGKNPSGREYEALKMAAKRYFPNSRIEALWSAQDCISHDGIPFIGAYSIFRPYWHVTTGFKKWGMTSSMLSAMLIRDRICGLDNPYKDLFRPQRFLLRASFKGLLADIWESTKGLAKGAFHLPLKAEGLSPDQGKIVRIGFRRYACYKDQTGRLHKISARCPHMGCQLEWNPSERSWDCPCHGSRFDSDGRLIDNPAQIQNRL</sequence>
<evidence type="ECO:0000256" key="1">
    <source>
        <dbReference type="ARBA" id="ARBA00022714"/>
    </source>
</evidence>
<feature type="domain" description="Rieske" evidence="6">
    <location>
        <begin position="405"/>
        <end position="487"/>
    </location>
</feature>
<dbReference type="Gene3D" id="2.102.10.10">
    <property type="entry name" value="Rieske [2Fe-2S] iron-sulphur domain"/>
    <property type="match status" value="1"/>
</dbReference>
<dbReference type="SUPFAM" id="SSF50022">
    <property type="entry name" value="ISP domain"/>
    <property type="match status" value="1"/>
</dbReference>
<dbReference type="Gene3D" id="3.30.9.10">
    <property type="entry name" value="D-Amino Acid Oxidase, subunit A, domain 2"/>
    <property type="match status" value="1"/>
</dbReference>
<organism evidence="7 8">
    <name type="scientific">Clostridium porci</name>
    <dbReference type="NCBI Taxonomy" id="2605778"/>
    <lineage>
        <taxon>Bacteria</taxon>
        <taxon>Bacillati</taxon>
        <taxon>Bacillota</taxon>
        <taxon>Clostridia</taxon>
        <taxon>Eubacteriales</taxon>
        <taxon>Clostridiaceae</taxon>
        <taxon>Clostridium</taxon>
    </lineage>
</organism>
<dbReference type="GO" id="GO:0016020">
    <property type="term" value="C:membrane"/>
    <property type="evidence" value="ECO:0007669"/>
    <property type="project" value="InterPro"/>
</dbReference>
<evidence type="ECO:0000256" key="4">
    <source>
        <dbReference type="ARBA" id="ARBA00023014"/>
    </source>
</evidence>
<accession>A0A7X2NPI6</accession>